<name>A0A382FAL8_9ZZZZ</name>
<sequence length="66" mass="6817">MVIKEINPLMYQLVDANTGLIYIITDAALSASDIQARIRALGTAVGPNNIDVTGTTAAAVTGITLT</sequence>
<protein>
    <submittedName>
        <fullName evidence="1">Uncharacterized protein</fullName>
    </submittedName>
</protein>
<organism evidence="1">
    <name type="scientific">marine metagenome</name>
    <dbReference type="NCBI Taxonomy" id="408172"/>
    <lineage>
        <taxon>unclassified sequences</taxon>
        <taxon>metagenomes</taxon>
        <taxon>ecological metagenomes</taxon>
    </lineage>
</organism>
<gene>
    <name evidence="1" type="ORF">METZ01_LOCUS212011</name>
</gene>
<dbReference type="EMBL" id="UINC01048524">
    <property type="protein sequence ID" value="SVB59157.1"/>
    <property type="molecule type" value="Genomic_DNA"/>
</dbReference>
<dbReference type="AlphaFoldDB" id="A0A382FAL8"/>
<reference evidence="1" key="1">
    <citation type="submission" date="2018-05" db="EMBL/GenBank/DDBJ databases">
        <authorList>
            <person name="Lanie J.A."/>
            <person name="Ng W.-L."/>
            <person name="Kazmierczak K.M."/>
            <person name="Andrzejewski T.M."/>
            <person name="Davidsen T.M."/>
            <person name="Wayne K.J."/>
            <person name="Tettelin H."/>
            <person name="Glass J.I."/>
            <person name="Rusch D."/>
            <person name="Podicherti R."/>
            <person name="Tsui H.-C.T."/>
            <person name="Winkler M.E."/>
        </authorList>
    </citation>
    <scope>NUCLEOTIDE SEQUENCE</scope>
</reference>
<accession>A0A382FAL8</accession>
<proteinExistence type="predicted"/>
<evidence type="ECO:0000313" key="1">
    <source>
        <dbReference type="EMBL" id="SVB59157.1"/>
    </source>
</evidence>